<feature type="transmembrane region" description="Helical" evidence="6">
    <location>
        <begin position="315"/>
        <end position="332"/>
    </location>
</feature>
<sequence>MAIDKLLKNANLNSEALIYILGWYIFSVSISVYNKWMFGGSLDFKYPIFVTSFHQFCLMVLSTIVLWRVPHLRPSVNEVGSDSGAARAFWQSLKIAPAVYAMQILPCALASTGDIGLSNVSFKFVSLSLYTMLKTTSLLFVLFFGLIFKLERFNWRLLVIVGVMTISVMMMLKTPSDNKEAGGRNGFGIAMVIGASIMSGLRWSFTQLLLKNNPHTKNPIATIMYLSPSMCISLFVLGLFFEGWFNFTSSPIWETKGVITTMLLMILPGILAFMMTLCEFKLLAVAQVMTLSVAGIFKELLTIVLGALIFKDRLSFINCIGLALTFCDILWYHHHRYKENSEQPKYEIVDSQERGEVQQDTDSSTSRELQSMASSVKVRD</sequence>
<comment type="subcellular location">
    <subcellularLocation>
        <location evidence="1">Membrane</location>
        <topology evidence="1">Multi-pass membrane protein</topology>
    </subcellularLocation>
</comment>
<proteinExistence type="predicted"/>
<dbReference type="AlphaFoldDB" id="G8YGD3"/>
<dbReference type="Pfam" id="PF03151">
    <property type="entry name" value="TPT"/>
    <property type="match status" value="1"/>
</dbReference>
<reference evidence="10" key="2">
    <citation type="journal article" date="2012" name="G3 (Bethesda)">
        <title>Pichia sorbitophila, an interspecies yeast hybrid reveals early steps of genome resolution following polyploidization.</title>
        <authorList>
            <person name="Leh Louis V."/>
            <person name="Despons L."/>
            <person name="Friedrich A."/>
            <person name="Martin T."/>
            <person name="Durrens P."/>
            <person name="Casaregola S."/>
            <person name="Neuveglise C."/>
            <person name="Fairhead C."/>
            <person name="Marck C."/>
            <person name="Cruz J.A."/>
            <person name="Straub M.L."/>
            <person name="Kugler V."/>
            <person name="Sacerdot C."/>
            <person name="Uzunov Z."/>
            <person name="Thierry A."/>
            <person name="Weiss S."/>
            <person name="Bleykasten C."/>
            <person name="De Montigny J."/>
            <person name="Jacques N."/>
            <person name="Jung P."/>
            <person name="Lemaire M."/>
            <person name="Mallet S."/>
            <person name="Morel G."/>
            <person name="Richard G.F."/>
            <person name="Sarkar A."/>
            <person name="Savel G."/>
            <person name="Schacherer J."/>
            <person name="Seret M.L."/>
            <person name="Talla E."/>
            <person name="Samson G."/>
            <person name="Jubin C."/>
            <person name="Poulain J."/>
            <person name="Vacherie B."/>
            <person name="Barbe V."/>
            <person name="Pelletier E."/>
            <person name="Sherman D.J."/>
            <person name="Westhof E."/>
            <person name="Weissenbach J."/>
            <person name="Baret P.V."/>
            <person name="Wincker P."/>
            <person name="Gaillardin C."/>
            <person name="Dujon B."/>
            <person name="Souciet J.L."/>
        </authorList>
    </citation>
    <scope>NUCLEOTIDE SEQUENCE [LARGE SCALE GENOMIC DNA]</scope>
    <source>
        <strain evidence="10">ATCC MYA-4447 / BCRC 22081 / CBS 7064 / NBRC 10061 / NRRL Y-12695</strain>
    </source>
</reference>
<dbReference type="OMA" id="TWNFHFL"/>
<evidence type="ECO:0000256" key="4">
    <source>
        <dbReference type="ARBA" id="ARBA00023136"/>
    </source>
</evidence>
<evidence type="ECO:0000256" key="3">
    <source>
        <dbReference type="ARBA" id="ARBA00022989"/>
    </source>
</evidence>
<dbReference type="GO" id="GO:0016020">
    <property type="term" value="C:membrane"/>
    <property type="evidence" value="ECO:0007669"/>
    <property type="project" value="UniProtKB-SubCell"/>
</dbReference>
<evidence type="ECO:0000313" key="10">
    <source>
        <dbReference type="Proteomes" id="UP000005222"/>
    </source>
</evidence>
<feature type="region of interest" description="Disordered" evidence="5">
    <location>
        <begin position="352"/>
        <end position="380"/>
    </location>
</feature>
<feature type="transmembrane region" description="Helical" evidence="6">
    <location>
        <begin position="257"/>
        <end position="277"/>
    </location>
</feature>
<feature type="transmembrane region" description="Helical" evidence="6">
    <location>
        <begin position="127"/>
        <end position="148"/>
    </location>
</feature>
<dbReference type="eggNOG" id="KOG1443">
    <property type="taxonomic scope" value="Eukaryota"/>
</dbReference>
<dbReference type="Proteomes" id="UP000005222">
    <property type="component" value="Chromosome H"/>
</dbReference>
<accession>G8YGD3</accession>
<dbReference type="InterPro" id="IPR004853">
    <property type="entry name" value="Sugar_P_trans_dom"/>
</dbReference>
<feature type="compositionally biased region" description="Polar residues" evidence="5">
    <location>
        <begin position="358"/>
        <end position="374"/>
    </location>
</feature>
<keyword evidence="2 6" id="KW-0812">Transmembrane</keyword>
<feature type="transmembrane region" description="Helical" evidence="6">
    <location>
        <begin position="155"/>
        <end position="172"/>
    </location>
</feature>
<dbReference type="OrthoDB" id="18894at2759"/>
<dbReference type="InterPro" id="IPR050186">
    <property type="entry name" value="TPT_transporter"/>
</dbReference>
<feature type="transmembrane region" description="Helical" evidence="6">
    <location>
        <begin position="16"/>
        <end position="34"/>
    </location>
</feature>
<evidence type="ECO:0000256" key="2">
    <source>
        <dbReference type="ARBA" id="ARBA00022692"/>
    </source>
</evidence>
<organism evidence="9 10">
    <name type="scientific">Pichia sorbitophila (strain ATCC MYA-4447 / BCRC 22081 / CBS 7064 / NBRC 10061 / NRRL Y-12695)</name>
    <name type="common">Hybrid yeast</name>
    <dbReference type="NCBI Taxonomy" id="559304"/>
    <lineage>
        <taxon>Eukaryota</taxon>
        <taxon>Fungi</taxon>
        <taxon>Dikarya</taxon>
        <taxon>Ascomycota</taxon>
        <taxon>Saccharomycotina</taxon>
        <taxon>Pichiomycetes</taxon>
        <taxon>Debaryomycetaceae</taxon>
        <taxon>Millerozyma</taxon>
    </lineage>
</organism>
<gene>
    <name evidence="9" type="primary">Piso0_003602</name>
    <name evidence="8" type="ORF">GNLVRS01_PISO0G15934g</name>
    <name evidence="9" type="ORF">GNLVRS01_PISO0H15935g</name>
</gene>
<dbReference type="HOGENOM" id="CLU_022332_1_1_1"/>
<evidence type="ECO:0000313" key="8">
    <source>
        <dbReference type="EMBL" id="CCE80485.1"/>
    </source>
</evidence>
<dbReference type="STRING" id="559304.G8YGD3"/>
<dbReference type="EMBL" id="FO082053">
    <property type="protein sequence ID" value="CCE80485.1"/>
    <property type="molecule type" value="Genomic_DNA"/>
</dbReference>
<keyword evidence="10" id="KW-1185">Reference proteome</keyword>
<reference evidence="9" key="1">
    <citation type="submission" date="2011-10" db="EMBL/GenBank/DDBJ databases">
        <authorList>
            <person name="Genoscope - CEA"/>
        </authorList>
    </citation>
    <scope>NUCLEOTIDE SEQUENCE</scope>
</reference>
<feature type="transmembrane region" description="Helical" evidence="6">
    <location>
        <begin position="46"/>
        <end position="67"/>
    </location>
</feature>
<dbReference type="Proteomes" id="UP000005222">
    <property type="component" value="Chromosome G"/>
</dbReference>
<feature type="domain" description="Sugar phosphate transporter" evidence="7">
    <location>
        <begin position="16"/>
        <end position="332"/>
    </location>
</feature>
<dbReference type="InParanoid" id="G8YGD3"/>
<feature type="transmembrane region" description="Helical" evidence="6">
    <location>
        <begin position="222"/>
        <end position="245"/>
    </location>
</feature>
<evidence type="ECO:0000313" key="9">
    <source>
        <dbReference type="EMBL" id="CCE81250.1"/>
    </source>
</evidence>
<dbReference type="PANTHER" id="PTHR11132">
    <property type="entry name" value="SOLUTE CARRIER FAMILY 35"/>
    <property type="match status" value="1"/>
</dbReference>
<dbReference type="EMBL" id="FO082052">
    <property type="protein sequence ID" value="CCE81250.1"/>
    <property type="molecule type" value="Genomic_DNA"/>
</dbReference>
<evidence type="ECO:0000256" key="5">
    <source>
        <dbReference type="SAM" id="MobiDB-lite"/>
    </source>
</evidence>
<feature type="transmembrane region" description="Helical" evidence="6">
    <location>
        <begin position="187"/>
        <end position="210"/>
    </location>
</feature>
<dbReference type="FunCoup" id="G8YGD3">
    <property type="interactions" value="1123"/>
</dbReference>
<keyword evidence="3 6" id="KW-1133">Transmembrane helix</keyword>
<feature type="transmembrane region" description="Helical" evidence="6">
    <location>
        <begin position="289"/>
        <end position="309"/>
    </location>
</feature>
<evidence type="ECO:0000259" key="7">
    <source>
        <dbReference type="Pfam" id="PF03151"/>
    </source>
</evidence>
<protein>
    <submittedName>
        <fullName evidence="9">Piso0_003602 protein</fullName>
    </submittedName>
</protein>
<keyword evidence="4 6" id="KW-0472">Membrane</keyword>
<evidence type="ECO:0000256" key="6">
    <source>
        <dbReference type="SAM" id="Phobius"/>
    </source>
</evidence>
<name>G8YGD3_PICSO</name>
<evidence type="ECO:0000256" key="1">
    <source>
        <dbReference type="ARBA" id="ARBA00004141"/>
    </source>
</evidence>